<dbReference type="Gene3D" id="3.40.50.150">
    <property type="entry name" value="Vaccinia Virus protein VP39"/>
    <property type="match status" value="1"/>
</dbReference>
<keyword evidence="3" id="KW-0949">S-adenosyl-L-methionine</keyword>
<dbReference type="PANTHER" id="PTHR10509">
    <property type="entry name" value="O-METHYLTRANSFERASE-RELATED"/>
    <property type="match status" value="1"/>
</dbReference>
<keyword evidence="1 4" id="KW-0489">Methyltransferase</keyword>
<dbReference type="InterPro" id="IPR029063">
    <property type="entry name" value="SAM-dependent_MTases_sf"/>
</dbReference>
<evidence type="ECO:0000256" key="2">
    <source>
        <dbReference type="ARBA" id="ARBA00022679"/>
    </source>
</evidence>
<proteinExistence type="predicted"/>
<dbReference type="PROSITE" id="PS51682">
    <property type="entry name" value="SAM_OMT_I"/>
    <property type="match status" value="1"/>
</dbReference>
<dbReference type="EMBL" id="RBXL01000001">
    <property type="protein sequence ID" value="RKT42995.1"/>
    <property type="molecule type" value="Genomic_DNA"/>
</dbReference>
<evidence type="ECO:0000313" key="4">
    <source>
        <dbReference type="EMBL" id="RKT42995.1"/>
    </source>
</evidence>
<dbReference type="GO" id="GO:0008757">
    <property type="term" value="F:S-adenosylmethionine-dependent methyltransferase activity"/>
    <property type="evidence" value="ECO:0007669"/>
    <property type="project" value="TreeGrafter"/>
</dbReference>
<name>A0A495V351_9GAMM</name>
<evidence type="ECO:0000256" key="3">
    <source>
        <dbReference type="ARBA" id="ARBA00022691"/>
    </source>
</evidence>
<dbReference type="OrthoDB" id="9799672at2"/>
<dbReference type="AlphaFoldDB" id="A0A495V351"/>
<dbReference type="RefSeq" id="WP_120795636.1">
    <property type="nucleotide sequence ID" value="NZ_RBXL01000001.1"/>
</dbReference>
<dbReference type="GO" id="GO:0032259">
    <property type="term" value="P:methylation"/>
    <property type="evidence" value="ECO:0007669"/>
    <property type="project" value="UniProtKB-KW"/>
</dbReference>
<dbReference type="Proteomes" id="UP000274556">
    <property type="component" value="Unassembled WGS sequence"/>
</dbReference>
<accession>A0A495V351</accession>
<evidence type="ECO:0000256" key="1">
    <source>
        <dbReference type="ARBA" id="ARBA00022603"/>
    </source>
</evidence>
<keyword evidence="2 4" id="KW-0808">Transferase</keyword>
<comment type="caution">
    <text evidence="4">The sequence shown here is derived from an EMBL/GenBank/DDBJ whole genome shotgun (WGS) entry which is preliminary data.</text>
</comment>
<gene>
    <name evidence="4" type="ORF">BDD21_0301</name>
</gene>
<dbReference type="SUPFAM" id="SSF53335">
    <property type="entry name" value="S-adenosyl-L-methionine-dependent methyltransferases"/>
    <property type="match status" value="1"/>
</dbReference>
<organism evidence="4 5">
    <name type="scientific">Thiocapsa rosea</name>
    <dbReference type="NCBI Taxonomy" id="69360"/>
    <lineage>
        <taxon>Bacteria</taxon>
        <taxon>Pseudomonadati</taxon>
        <taxon>Pseudomonadota</taxon>
        <taxon>Gammaproteobacteria</taxon>
        <taxon>Chromatiales</taxon>
        <taxon>Chromatiaceae</taxon>
        <taxon>Thiocapsa</taxon>
    </lineage>
</organism>
<protein>
    <submittedName>
        <fullName evidence="4">Putative O-methyltransferase YrrM</fullName>
    </submittedName>
</protein>
<dbReference type="InterPro" id="IPR002935">
    <property type="entry name" value="SAM_O-MeTrfase"/>
</dbReference>
<dbReference type="PANTHER" id="PTHR10509:SF14">
    <property type="entry name" value="CAFFEOYL-COA O-METHYLTRANSFERASE 3-RELATED"/>
    <property type="match status" value="1"/>
</dbReference>
<dbReference type="Pfam" id="PF01596">
    <property type="entry name" value="Methyltransf_3"/>
    <property type="match status" value="1"/>
</dbReference>
<reference evidence="4 5" key="1">
    <citation type="submission" date="2018-10" db="EMBL/GenBank/DDBJ databases">
        <title>Genomic Encyclopedia of Archaeal and Bacterial Type Strains, Phase II (KMG-II): from individual species to whole genera.</title>
        <authorList>
            <person name="Goeker M."/>
        </authorList>
    </citation>
    <scope>NUCLEOTIDE SEQUENCE [LARGE SCALE GENOMIC DNA]</scope>
    <source>
        <strain evidence="4 5">DSM 235</strain>
    </source>
</reference>
<dbReference type="CDD" id="cd02440">
    <property type="entry name" value="AdoMet_MTases"/>
    <property type="match status" value="1"/>
</dbReference>
<sequence length="220" mass="24537">MSNRTIPLDARLHGYLLEHSLRESAIKRRLREVTAALEQSGMQIAPEQGQFMALLVELIGARRILEIGTFTGYSALCMAEAMPADGTLICCDLSPEWTDIARSFWREAGVAERIDLRLAPALETLDALLAQGQEGQFDMAFVDADKGNYSRYFERCLTLVRPGGLLLFDNTLWDGRVADPDDRDEDTRAIRALNDRLLGDQRVTLSLVPIGDGLTLARKR</sequence>
<keyword evidence="5" id="KW-1185">Reference proteome</keyword>
<dbReference type="GO" id="GO:0008171">
    <property type="term" value="F:O-methyltransferase activity"/>
    <property type="evidence" value="ECO:0007669"/>
    <property type="project" value="InterPro"/>
</dbReference>
<evidence type="ECO:0000313" key="5">
    <source>
        <dbReference type="Proteomes" id="UP000274556"/>
    </source>
</evidence>
<dbReference type="InterPro" id="IPR050362">
    <property type="entry name" value="Cation-dep_OMT"/>
</dbReference>